<dbReference type="GO" id="GO:0006355">
    <property type="term" value="P:regulation of DNA-templated transcription"/>
    <property type="evidence" value="ECO:0007669"/>
    <property type="project" value="InterPro"/>
</dbReference>
<gene>
    <name evidence="1" type="primary">yacG</name>
    <name evidence="1" type="ORF">NJ959_29485</name>
</gene>
<dbReference type="Gene3D" id="3.30.50.10">
    <property type="entry name" value="Erythroid Transcription Factor GATA-1, subunit A"/>
    <property type="match status" value="1"/>
</dbReference>
<dbReference type="RefSeq" id="WP_254015274.1">
    <property type="nucleotide sequence ID" value="NZ_JAMZMM010000662.1"/>
</dbReference>
<name>A0AAE3GYV6_9CYAN</name>
<feature type="non-terminal residue" evidence="1">
    <location>
        <position position="1"/>
    </location>
</feature>
<comment type="caution">
    <text evidence="1">The sequence shown here is derived from an EMBL/GenBank/DDBJ whole genome shotgun (WGS) entry which is preliminary data.</text>
</comment>
<sequence>LLERDPIRCRVTGVWVSPTNPAYPFADARARMADLGKWFGEGFKVSRGIEERDLDEGGPSGLRS</sequence>
<dbReference type="Proteomes" id="UP001204953">
    <property type="component" value="Unassembled WGS sequence"/>
</dbReference>
<dbReference type="AlphaFoldDB" id="A0AAE3GYV6"/>
<dbReference type="GO" id="GO:0008270">
    <property type="term" value="F:zinc ion binding"/>
    <property type="evidence" value="ECO:0007669"/>
    <property type="project" value="InterPro"/>
</dbReference>
<accession>A0AAE3GYV6</accession>
<dbReference type="InterPro" id="IPR005584">
    <property type="entry name" value="DNA_gyrase_inhibitor_YacG"/>
</dbReference>
<reference evidence="1" key="1">
    <citation type="submission" date="2022-06" db="EMBL/GenBank/DDBJ databases">
        <title>New cyanobacteria of genus Symplocastrum in benthos of Lake Baikal.</title>
        <authorList>
            <person name="Sorokovikova E."/>
            <person name="Tikhonova I."/>
            <person name="Krasnopeev A."/>
            <person name="Evseev P."/>
            <person name="Gladkikh A."/>
            <person name="Belykh O."/>
        </authorList>
    </citation>
    <scope>NUCLEOTIDE SEQUENCE</scope>
    <source>
        <strain evidence="1">BBK-W-15</strain>
    </source>
</reference>
<dbReference type="InterPro" id="IPR013088">
    <property type="entry name" value="Znf_NHR/GATA"/>
</dbReference>
<dbReference type="EMBL" id="JAMZMM010000662">
    <property type="protein sequence ID" value="MCP2732567.1"/>
    <property type="molecule type" value="Genomic_DNA"/>
</dbReference>
<organism evidence="1 2">
    <name type="scientific">Limnofasciculus baicalensis BBK-W-15</name>
    <dbReference type="NCBI Taxonomy" id="2699891"/>
    <lineage>
        <taxon>Bacteria</taxon>
        <taxon>Bacillati</taxon>
        <taxon>Cyanobacteriota</taxon>
        <taxon>Cyanophyceae</taxon>
        <taxon>Coleofasciculales</taxon>
        <taxon>Coleofasciculaceae</taxon>
        <taxon>Limnofasciculus</taxon>
        <taxon>Limnofasciculus baicalensis</taxon>
    </lineage>
</organism>
<protein>
    <submittedName>
        <fullName evidence="1">DNA gyrase inhibitor YacG</fullName>
    </submittedName>
</protein>
<evidence type="ECO:0000313" key="1">
    <source>
        <dbReference type="EMBL" id="MCP2732567.1"/>
    </source>
</evidence>
<proteinExistence type="predicted"/>
<keyword evidence="2" id="KW-1185">Reference proteome</keyword>
<dbReference type="Pfam" id="PF03884">
    <property type="entry name" value="YacG"/>
    <property type="match status" value="1"/>
</dbReference>
<evidence type="ECO:0000313" key="2">
    <source>
        <dbReference type="Proteomes" id="UP001204953"/>
    </source>
</evidence>